<dbReference type="AlphaFoldDB" id="B4VQI3"/>
<proteinExistence type="predicted"/>
<gene>
    <name evidence="1" type="ORF">MC7420_6437</name>
</gene>
<dbReference type="EMBL" id="DS989848">
    <property type="protein sequence ID" value="EDX75782.1"/>
    <property type="molecule type" value="Genomic_DNA"/>
</dbReference>
<dbReference type="HOGENOM" id="CLU_2786700_0_0_3"/>
<sequence>MFVALDHQQWGNFDTQSNTVQLHEQHQAGDQDLLDLAAVYTVLNGGTVFAVESERVPAQSPIAAVFRY</sequence>
<evidence type="ECO:0000313" key="2">
    <source>
        <dbReference type="Proteomes" id="UP000003835"/>
    </source>
</evidence>
<evidence type="ECO:0000313" key="1">
    <source>
        <dbReference type="EMBL" id="EDX75782.1"/>
    </source>
</evidence>
<name>B4VQI3_9CYAN</name>
<accession>B4VQI3</accession>
<dbReference type="eggNOG" id="COG1503">
    <property type="taxonomic scope" value="Bacteria"/>
</dbReference>
<protein>
    <submittedName>
        <fullName evidence="1">Uncharacterized protein</fullName>
    </submittedName>
</protein>
<dbReference type="STRING" id="118168.MC7420_6437"/>
<organism evidence="1 2">
    <name type="scientific">Coleofasciculus chthonoplastes PCC 7420</name>
    <dbReference type="NCBI Taxonomy" id="118168"/>
    <lineage>
        <taxon>Bacteria</taxon>
        <taxon>Bacillati</taxon>
        <taxon>Cyanobacteriota</taxon>
        <taxon>Cyanophyceae</taxon>
        <taxon>Coleofasciculales</taxon>
        <taxon>Coleofasciculaceae</taxon>
        <taxon>Coleofasciculus</taxon>
    </lineage>
</organism>
<keyword evidence="2" id="KW-1185">Reference proteome</keyword>
<reference evidence="1 2" key="1">
    <citation type="submission" date="2008-07" db="EMBL/GenBank/DDBJ databases">
        <authorList>
            <person name="Tandeau de Marsac N."/>
            <person name="Ferriera S."/>
            <person name="Johnson J."/>
            <person name="Kravitz S."/>
            <person name="Beeson K."/>
            <person name="Sutton G."/>
            <person name="Rogers Y.-H."/>
            <person name="Friedman R."/>
            <person name="Frazier M."/>
            <person name="Venter J.C."/>
        </authorList>
    </citation>
    <scope>NUCLEOTIDE SEQUENCE [LARGE SCALE GENOMIC DNA]</scope>
    <source>
        <strain evidence="1 2">PCC 7420</strain>
    </source>
</reference>
<dbReference type="Proteomes" id="UP000003835">
    <property type="component" value="Unassembled WGS sequence"/>
</dbReference>